<dbReference type="SUPFAM" id="SSF53850">
    <property type="entry name" value="Periplasmic binding protein-like II"/>
    <property type="match status" value="1"/>
</dbReference>
<protein>
    <submittedName>
        <fullName evidence="3">Transporter substrate-binding domain-containing protein</fullName>
    </submittedName>
</protein>
<evidence type="ECO:0000313" key="4">
    <source>
        <dbReference type="Proteomes" id="UP000690515"/>
    </source>
</evidence>
<accession>A0ABS5ZA52</accession>
<organism evidence="3 4">
    <name type="scientific">Zooshikella harenae</name>
    <dbReference type="NCBI Taxonomy" id="2827238"/>
    <lineage>
        <taxon>Bacteria</taxon>
        <taxon>Pseudomonadati</taxon>
        <taxon>Pseudomonadota</taxon>
        <taxon>Gammaproteobacteria</taxon>
        <taxon>Oceanospirillales</taxon>
        <taxon>Zooshikellaceae</taxon>
        <taxon>Zooshikella</taxon>
    </lineage>
</organism>
<gene>
    <name evidence="3" type="ORF">KCG35_07665</name>
</gene>
<dbReference type="Gene3D" id="3.40.190.10">
    <property type="entry name" value="Periplasmic binding protein-like II"/>
    <property type="match status" value="2"/>
</dbReference>
<proteinExistence type="predicted"/>
<evidence type="ECO:0000256" key="1">
    <source>
        <dbReference type="SAM" id="SignalP"/>
    </source>
</evidence>
<dbReference type="Proteomes" id="UP000690515">
    <property type="component" value="Unassembled WGS sequence"/>
</dbReference>
<name>A0ABS5ZA52_9GAMM</name>
<dbReference type="InterPro" id="IPR001638">
    <property type="entry name" value="Solute-binding_3/MltF_N"/>
</dbReference>
<feature type="domain" description="Solute-binding protein family 3/N-terminal" evidence="2">
    <location>
        <begin position="24"/>
        <end position="242"/>
    </location>
</feature>
<sequence length="244" mass="27991">MKTVILCFFFLVNIAQAKNTIVNIGYVFHGPPFHIEEKGKLIGGVVYDISKSIAKKAGLVPAFSELPTKRTDEMLVKGRIQMLCFHNPKWSYHPDKLLWGPEVIKRKEFFIISNNTSDLKSYDDLKNMLIGTHLGYHYSQLLTKLFDAGIASRVNKQKTSSLYKLLKMQRVHTIIDNEYSFYYQVQAGNAKGLKLSSLIDKEYSLHCVFSKNNITLTNLLLKATQIMIEDGSFIRLLKKYTQKE</sequence>
<evidence type="ECO:0000259" key="2">
    <source>
        <dbReference type="Pfam" id="PF00497"/>
    </source>
</evidence>
<keyword evidence="4" id="KW-1185">Reference proteome</keyword>
<evidence type="ECO:0000313" key="3">
    <source>
        <dbReference type="EMBL" id="MBU2710934.1"/>
    </source>
</evidence>
<reference evidence="3 4" key="1">
    <citation type="submission" date="2021-04" db="EMBL/GenBank/DDBJ databases">
        <authorList>
            <person name="Pira H."/>
            <person name="Risdian C."/>
            <person name="Wink J."/>
        </authorList>
    </citation>
    <scope>NUCLEOTIDE SEQUENCE [LARGE SCALE GENOMIC DNA]</scope>
    <source>
        <strain evidence="3 4">WH53</strain>
    </source>
</reference>
<keyword evidence="1" id="KW-0732">Signal</keyword>
<feature type="signal peptide" evidence="1">
    <location>
        <begin position="1"/>
        <end position="17"/>
    </location>
</feature>
<dbReference type="EMBL" id="JAGSOY010000012">
    <property type="protein sequence ID" value="MBU2710934.1"/>
    <property type="molecule type" value="Genomic_DNA"/>
</dbReference>
<dbReference type="Pfam" id="PF00497">
    <property type="entry name" value="SBP_bac_3"/>
    <property type="match status" value="1"/>
</dbReference>
<feature type="chain" id="PRO_5047291155" evidence="1">
    <location>
        <begin position="18"/>
        <end position="244"/>
    </location>
</feature>
<comment type="caution">
    <text evidence="3">The sequence shown here is derived from an EMBL/GenBank/DDBJ whole genome shotgun (WGS) entry which is preliminary data.</text>
</comment>
<dbReference type="RefSeq" id="WP_215819095.1">
    <property type="nucleotide sequence ID" value="NZ_JAGSOY010000012.1"/>
</dbReference>